<dbReference type="InterPro" id="IPR005531">
    <property type="entry name" value="Asp23"/>
</dbReference>
<comment type="similarity">
    <text evidence="1">Belongs to the asp23 family.</text>
</comment>
<sequence>MALLTKSEYGSVNIGKQVLSKLILDEILKYSDIIYPCSRNGKQLKRGFFSGISDMLPSVDVQETDEGIKVVFYIIVKFGESINDVANAVFDNIERDFAILALDKPTEIKASIKGVMSDRLVKRDIELVRTNG</sequence>
<dbReference type="Proteomes" id="UP000526307">
    <property type="component" value="Unassembled WGS sequence"/>
</dbReference>
<reference evidence="2 3" key="1">
    <citation type="submission" date="2020-06" db="EMBL/GenBank/DDBJ databases">
        <title>Mogibacterium timidum strain W9173 genomic sequence.</title>
        <authorList>
            <person name="Wade W.G."/>
            <person name="Johnston C.D."/>
            <person name="Chen T."/>
            <person name="Dewhirst F.E."/>
        </authorList>
    </citation>
    <scope>NUCLEOTIDE SEQUENCE [LARGE SCALE GENOMIC DNA]</scope>
    <source>
        <strain evidence="2 3">W9173</strain>
    </source>
</reference>
<evidence type="ECO:0000313" key="2">
    <source>
        <dbReference type="EMBL" id="NWO23993.1"/>
    </source>
</evidence>
<proteinExistence type="inferred from homology"/>
<gene>
    <name evidence="2" type="ORF">HW270_08015</name>
</gene>
<dbReference type="RefSeq" id="WP_009644649.1">
    <property type="nucleotide sequence ID" value="NZ_CALIBD010000012.1"/>
</dbReference>
<dbReference type="EMBL" id="JABXYR010000002">
    <property type="protein sequence ID" value="NWO23993.1"/>
    <property type="molecule type" value="Genomic_DNA"/>
</dbReference>
<accession>A0A7Y8VSW1</accession>
<keyword evidence="3" id="KW-1185">Reference proteome</keyword>
<evidence type="ECO:0000256" key="1">
    <source>
        <dbReference type="ARBA" id="ARBA00005721"/>
    </source>
</evidence>
<dbReference type="Pfam" id="PF03780">
    <property type="entry name" value="Asp23"/>
    <property type="match status" value="1"/>
</dbReference>
<dbReference type="AlphaFoldDB" id="A0A7Y8VSW1"/>
<protein>
    <submittedName>
        <fullName evidence="2">Asp23/Gls24 family envelope stress response protein</fullName>
    </submittedName>
</protein>
<organism evidence="2 3">
    <name type="scientific">Mogibacterium timidum</name>
    <dbReference type="NCBI Taxonomy" id="35519"/>
    <lineage>
        <taxon>Bacteria</taxon>
        <taxon>Bacillati</taxon>
        <taxon>Bacillota</taxon>
        <taxon>Clostridia</taxon>
        <taxon>Peptostreptococcales</taxon>
        <taxon>Anaerovoracaceae</taxon>
        <taxon>Mogibacterium</taxon>
    </lineage>
</organism>
<evidence type="ECO:0000313" key="3">
    <source>
        <dbReference type="Proteomes" id="UP000526307"/>
    </source>
</evidence>
<comment type="caution">
    <text evidence="2">The sequence shown here is derived from an EMBL/GenBank/DDBJ whole genome shotgun (WGS) entry which is preliminary data.</text>
</comment>
<name>A0A7Y8VSW1_9FIRM</name>